<protein>
    <submittedName>
        <fullName evidence="2">AbgT family transporter</fullName>
    </submittedName>
</protein>
<keyword evidence="1" id="KW-1133">Transmembrane helix</keyword>
<gene>
    <name evidence="2" type="ORF">ACFPN2_33135</name>
</gene>
<feature type="transmembrane region" description="Helical" evidence="1">
    <location>
        <begin position="156"/>
        <end position="176"/>
    </location>
</feature>
<dbReference type="PANTHER" id="PTHR30282:SF0">
    <property type="entry name" value="P-AMINOBENZOYL-GLUTAMATE TRANSPORT PROTEIN"/>
    <property type="match status" value="1"/>
</dbReference>
<feature type="transmembrane region" description="Helical" evidence="1">
    <location>
        <begin position="116"/>
        <end position="144"/>
    </location>
</feature>
<evidence type="ECO:0000313" key="2">
    <source>
        <dbReference type="EMBL" id="MFC4313966.1"/>
    </source>
</evidence>
<dbReference type="RefSeq" id="WP_380604762.1">
    <property type="nucleotide sequence ID" value="NZ_JBHSDU010000015.1"/>
</dbReference>
<feature type="transmembrane region" description="Helical" evidence="1">
    <location>
        <begin position="287"/>
        <end position="309"/>
    </location>
</feature>
<dbReference type="EMBL" id="JBHSDU010000015">
    <property type="protein sequence ID" value="MFC4313966.1"/>
    <property type="molecule type" value="Genomic_DNA"/>
</dbReference>
<dbReference type="InterPro" id="IPR004697">
    <property type="entry name" value="AbgT"/>
</dbReference>
<feature type="transmembrane region" description="Helical" evidence="1">
    <location>
        <begin position="330"/>
        <end position="347"/>
    </location>
</feature>
<feature type="transmembrane region" description="Helical" evidence="1">
    <location>
        <begin position="252"/>
        <end position="275"/>
    </location>
</feature>
<organism evidence="2 3">
    <name type="scientific">Steroidobacter flavus</name>
    <dbReference type="NCBI Taxonomy" id="1842136"/>
    <lineage>
        <taxon>Bacteria</taxon>
        <taxon>Pseudomonadati</taxon>
        <taxon>Pseudomonadota</taxon>
        <taxon>Gammaproteobacteria</taxon>
        <taxon>Steroidobacterales</taxon>
        <taxon>Steroidobacteraceae</taxon>
        <taxon>Steroidobacter</taxon>
    </lineage>
</organism>
<accession>A0ABV8T240</accession>
<proteinExistence type="predicted"/>
<feature type="transmembrane region" description="Helical" evidence="1">
    <location>
        <begin position="77"/>
        <end position="96"/>
    </location>
</feature>
<comment type="caution">
    <text evidence="2">The sequence shown here is derived from an EMBL/GenBank/DDBJ whole genome shotgun (WGS) entry which is preliminary data.</text>
</comment>
<dbReference type="Proteomes" id="UP001595904">
    <property type="component" value="Unassembled WGS sequence"/>
</dbReference>
<feature type="transmembrane region" description="Helical" evidence="1">
    <location>
        <begin position="430"/>
        <end position="449"/>
    </location>
</feature>
<feature type="transmembrane region" description="Helical" evidence="1">
    <location>
        <begin position="367"/>
        <end position="389"/>
    </location>
</feature>
<sequence length="490" mass="52081">MNAVPQVQPWWERVAARVPDPVTIFVCLSVVTVAMSVWAASRGWGVHHPTTGEWVPARNLLAPDVIRHLLSDMPKIFTGYSPLGVALLTFTAAGFAEKSGFFGALVEGLARRIPAALLTPAISLLAILTHVGGDVGLLVLMPLAGIIYMSSGRHPVAGIAAVYASLSGGYSANFIITPTDAVLLGIANEAARAVDPASSLNIGANLFINMTFAVVVIAIVTFITDRIIEPRLRQLHPHAPSTEPRARPDRKAVIAATVTMVAVALGFVAMVLPGGPLRGESGDLEPFYHALVAMIFVMFVLSGIVFGVMTGKFKSDKDVVRTLQDSARELGFMIVLLFFVSYFLELLSSSNLTTILSVKGADALRAFALPPPLLGVSLILVASGLDLLAPAATAKWAMIAPAVVPMYMLLGLEPAAATAAYRIGDSAVNIINPCSVYMAFTLVVIRRFLPEFSLSSLLTQMFPYALSILCAGMMLITTFILFDIPMGFGS</sequence>
<reference evidence="3" key="1">
    <citation type="journal article" date="2019" name="Int. J. Syst. Evol. Microbiol.">
        <title>The Global Catalogue of Microorganisms (GCM) 10K type strain sequencing project: providing services to taxonomists for standard genome sequencing and annotation.</title>
        <authorList>
            <consortium name="The Broad Institute Genomics Platform"/>
            <consortium name="The Broad Institute Genome Sequencing Center for Infectious Disease"/>
            <person name="Wu L."/>
            <person name="Ma J."/>
        </authorList>
    </citation>
    <scope>NUCLEOTIDE SEQUENCE [LARGE SCALE GENOMIC DNA]</scope>
    <source>
        <strain evidence="3">CGMCC 1.10759</strain>
    </source>
</reference>
<keyword evidence="1" id="KW-0812">Transmembrane</keyword>
<feature type="transmembrane region" description="Helical" evidence="1">
    <location>
        <begin position="22"/>
        <end position="40"/>
    </location>
</feature>
<feature type="transmembrane region" description="Helical" evidence="1">
    <location>
        <begin position="461"/>
        <end position="482"/>
    </location>
</feature>
<feature type="transmembrane region" description="Helical" evidence="1">
    <location>
        <begin position="396"/>
        <end position="424"/>
    </location>
</feature>
<keyword evidence="3" id="KW-1185">Reference proteome</keyword>
<feature type="transmembrane region" description="Helical" evidence="1">
    <location>
        <begin position="202"/>
        <end position="223"/>
    </location>
</feature>
<dbReference type="PANTHER" id="PTHR30282">
    <property type="entry name" value="P-AMINOBENZOYL GLUTAMATE TRANSPORTER"/>
    <property type="match status" value="1"/>
</dbReference>
<evidence type="ECO:0000256" key="1">
    <source>
        <dbReference type="SAM" id="Phobius"/>
    </source>
</evidence>
<keyword evidence="1" id="KW-0472">Membrane</keyword>
<evidence type="ECO:0000313" key="3">
    <source>
        <dbReference type="Proteomes" id="UP001595904"/>
    </source>
</evidence>
<dbReference type="Pfam" id="PF03806">
    <property type="entry name" value="ABG_transport"/>
    <property type="match status" value="1"/>
</dbReference>
<name>A0ABV8T240_9GAMM</name>